<organism evidence="2 3">
    <name type="scientific">Aldrovandia affinis</name>
    <dbReference type="NCBI Taxonomy" id="143900"/>
    <lineage>
        <taxon>Eukaryota</taxon>
        <taxon>Metazoa</taxon>
        <taxon>Chordata</taxon>
        <taxon>Craniata</taxon>
        <taxon>Vertebrata</taxon>
        <taxon>Euteleostomi</taxon>
        <taxon>Actinopterygii</taxon>
        <taxon>Neopterygii</taxon>
        <taxon>Teleostei</taxon>
        <taxon>Notacanthiformes</taxon>
        <taxon>Halosauridae</taxon>
        <taxon>Aldrovandia</taxon>
    </lineage>
</organism>
<accession>A0AAD7VXF6</accession>
<name>A0AAD7VXF6_9TELE</name>
<evidence type="ECO:0000313" key="2">
    <source>
        <dbReference type="EMBL" id="KAJ8353070.1"/>
    </source>
</evidence>
<proteinExistence type="predicted"/>
<protein>
    <submittedName>
        <fullName evidence="2">Uncharacterized protein</fullName>
    </submittedName>
</protein>
<feature type="region of interest" description="Disordered" evidence="1">
    <location>
        <begin position="47"/>
        <end position="92"/>
    </location>
</feature>
<reference evidence="2" key="1">
    <citation type="journal article" date="2023" name="Science">
        <title>Genome structures resolve the early diversification of teleost fishes.</title>
        <authorList>
            <person name="Parey E."/>
            <person name="Louis A."/>
            <person name="Montfort J."/>
            <person name="Bouchez O."/>
            <person name="Roques C."/>
            <person name="Iampietro C."/>
            <person name="Lluch J."/>
            <person name="Castinel A."/>
            <person name="Donnadieu C."/>
            <person name="Desvignes T."/>
            <person name="Floi Bucao C."/>
            <person name="Jouanno E."/>
            <person name="Wen M."/>
            <person name="Mejri S."/>
            <person name="Dirks R."/>
            <person name="Jansen H."/>
            <person name="Henkel C."/>
            <person name="Chen W.J."/>
            <person name="Zahm M."/>
            <person name="Cabau C."/>
            <person name="Klopp C."/>
            <person name="Thompson A.W."/>
            <person name="Robinson-Rechavi M."/>
            <person name="Braasch I."/>
            <person name="Lecointre G."/>
            <person name="Bobe J."/>
            <person name="Postlethwait J.H."/>
            <person name="Berthelot C."/>
            <person name="Roest Crollius H."/>
            <person name="Guiguen Y."/>
        </authorList>
    </citation>
    <scope>NUCLEOTIDE SEQUENCE</scope>
    <source>
        <strain evidence="2">NC1722</strain>
    </source>
</reference>
<comment type="caution">
    <text evidence="2">The sequence shown here is derived from an EMBL/GenBank/DDBJ whole genome shotgun (WGS) entry which is preliminary data.</text>
</comment>
<dbReference type="AlphaFoldDB" id="A0AAD7VXF6"/>
<feature type="non-terminal residue" evidence="2">
    <location>
        <position position="92"/>
    </location>
</feature>
<evidence type="ECO:0000313" key="3">
    <source>
        <dbReference type="Proteomes" id="UP001221898"/>
    </source>
</evidence>
<evidence type="ECO:0000256" key="1">
    <source>
        <dbReference type="SAM" id="MobiDB-lite"/>
    </source>
</evidence>
<sequence length="92" mass="9638">MKPALCYGTFHDHVLLGRNETALAVSALSTPFAQALGISMTKAGSGAHHLVSLPPQGNGELKLLNNPKSQGQPHGPRGRRGCHGNCANQNCQ</sequence>
<dbReference type="EMBL" id="JAINUG010001744">
    <property type="protein sequence ID" value="KAJ8353070.1"/>
    <property type="molecule type" value="Genomic_DNA"/>
</dbReference>
<gene>
    <name evidence="2" type="ORF">AAFF_G00111390</name>
</gene>
<keyword evidence="3" id="KW-1185">Reference proteome</keyword>
<dbReference type="Proteomes" id="UP001221898">
    <property type="component" value="Unassembled WGS sequence"/>
</dbReference>